<sequence length="278" mass="30748">MVNNRRNGARRGSAGGAAKAFGVLLRFYREKAKVSRSVIADETGYSTSLVAMVEAGDRGPRGNLAPIADKLLGADGALVVVAKEVIGSSSVIWFEDYLTEEQKASALYQYEPQLIPGLLQTEAYARAVYQQATPSMGEEEMEEYITTRLARPQLFTRKPLPTISFVLEESALKKRLGGAAVLKENLLHILEVGKLRNVEIQVMPEDTECHAGLNGSFVLLETRKEHSHLVYVEGQDSRYFLTEQPQTSNVAARYSILRAQAYTPNQSLRLIEKMAAQL</sequence>
<dbReference type="RefSeq" id="WP_248634909.1">
    <property type="nucleotide sequence ID" value="NZ_JALPTH010000016.1"/>
</dbReference>
<dbReference type="EMBL" id="JALPTH010000016">
    <property type="protein sequence ID" value="MCK8679218.1"/>
    <property type="molecule type" value="Genomic_DNA"/>
</dbReference>
<dbReference type="Pfam" id="PF19054">
    <property type="entry name" value="DUF5753"/>
    <property type="match status" value="1"/>
</dbReference>
<dbReference type="SMART" id="SM00530">
    <property type="entry name" value="HTH_XRE"/>
    <property type="match status" value="1"/>
</dbReference>
<evidence type="ECO:0000313" key="3">
    <source>
        <dbReference type="Proteomes" id="UP001522868"/>
    </source>
</evidence>
<protein>
    <submittedName>
        <fullName evidence="2">Helix-turn-helix domain-containing protein</fullName>
    </submittedName>
</protein>
<dbReference type="InterPro" id="IPR001387">
    <property type="entry name" value="Cro/C1-type_HTH"/>
</dbReference>
<keyword evidence="3" id="KW-1185">Reference proteome</keyword>
<name>A0ABT0ID20_9ACTN</name>
<organism evidence="2 3">
    <name type="scientific">Streptomyces lichenis</name>
    <dbReference type="NCBI Taxonomy" id="2306967"/>
    <lineage>
        <taxon>Bacteria</taxon>
        <taxon>Bacillati</taxon>
        <taxon>Actinomycetota</taxon>
        <taxon>Actinomycetes</taxon>
        <taxon>Kitasatosporales</taxon>
        <taxon>Streptomycetaceae</taxon>
        <taxon>Streptomyces</taxon>
    </lineage>
</organism>
<accession>A0ABT0ID20</accession>
<feature type="domain" description="HTH cro/C1-type" evidence="1">
    <location>
        <begin position="24"/>
        <end position="79"/>
    </location>
</feature>
<evidence type="ECO:0000259" key="1">
    <source>
        <dbReference type="SMART" id="SM00530"/>
    </source>
</evidence>
<gene>
    <name evidence="2" type="ORF">M1O15_17840</name>
</gene>
<reference evidence="2 3" key="1">
    <citation type="submission" date="2022-04" db="EMBL/GenBank/DDBJ databases">
        <title>Streptomyces sp. nov. LCR6-01 isolated from Lichen of Dirinaria sp.</title>
        <authorList>
            <person name="Kanchanasin P."/>
            <person name="Tanasupawat S."/>
            <person name="Phongsopitanun W."/>
        </authorList>
    </citation>
    <scope>NUCLEOTIDE SEQUENCE [LARGE SCALE GENOMIC DNA]</scope>
    <source>
        <strain evidence="2 3">LCR6-01</strain>
    </source>
</reference>
<dbReference type="Pfam" id="PF13560">
    <property type="entry name" value="HTH_31"/>
    <property type="match status" value="1"/>
</dbReference>
<comment type="caution">
    <text evidence="2">The sequence shown here is derived from an EMBL/GenBank/DDBJ whole genome shotgun (WGS) entry which is preliminary data.</text>
</comment>
<dbReference type="InterPro" id="IPR043917">
    <property type="entry name" value="DUF5753"/>
</dbReference>
<proteinExistence type="predicted"/>
<dbReference type="SUPFAM" id="SSF47413">
    <property type="entry name" value="lambda repressor-like DNA-binding domains"/>
    <property type="match status" value="1"/>
</dbReference>
<dbReference type="CDD" id="cd00093">
    <property type="entry name" value="HTH_XRE"/>
    <property type="match status" value="1"/>
</dbReference>
<dbReference type="Proteomes" id="UP001522868">
    <property type="component" value="Unassembled WGS sequence"/>
</dbReference>
<dbReference type="InterPro" id="IPR010982">
    <property type="entry name" value="Lambda_DNA-bd_dom_sf"/>
</dbReference>
<evidence type="ECO:0000313" key="2">
    <source>
        <dbReference type="EMBL" id="MCK8679218.1"/>
    </source>
</evidence>